<organism evidence="2 3">
    <name type="scientific">Pleurodeles waltl</name>
    <name type="common">Iberian ribbed newt</name>
    <dbReference type="NCBI Taxonomy" id="8319"/>
    <lineage>
        <taxon>Eukaryota</taxon>
        <taxon>Metazoa</taxon>
        <taxon>Chordata</taxon>
        <taxon>Craniata</taxon>
        <taxon>Vertebrata</taxon>
        <taxon>Euteleostomi</taxon>
        <taxon>Amphibia</taxon>
        <taxon>Batrachia</taxon>
        <taxon>Caudata</taxon>
        <taxon>Salamandroidea</taxon>
        <taxon>Salamandridae</taxon>
        <taxon>Pleurodelinae</taxon>
        <taxon>Pleurodeles</taxon>
    </lineage>
</organism>
<feature type="compositionally biased region" description="Basic and acidic residues" evidence="1">
    <location>
        <begin position="1"/>
        <end position="20"/>
    </location>
</feature>
<dbReference type="Proteomes" id="UP001066276">
    <property type="component" value="Chromosome 7"/>
</dbReference>
<gene>
    <name evidence="2" type="ORF">NDU88_007731</name>
</gene>
<protein>
    <submittedName>
        <fullName evidence="2">Uncharacterized protein</fullName>
    </submittedName>
</protein>
<reference evidence="2" key="1">
    <citation type="journal article" date="2022" name="bioRxiv">
        <title>Sequencing and chromosome-scale assembly of the giantPleurodeles waltlgenome.</title>
        <authorList>
            <person name="Brown T."/>
            <person name="Elewa A."/>
            <person name="Iarovenko S."/>
            <person name="Subramanian E."/>
            <person name="Araus A.J."/>
            <person name="Petzold A."/>
            <person name="Susuki M."/>
            <person name="Suzuki K.-i.T."/>
            <person name="Hayashi T."/>
            <person name="Toyoda A."/>
            <person name="Oliveira C."/>
            <person name="Osipova E."/>
            <person name="Leigh N.D."/>
            <person name="Simon A."/>
            <person name="Yun M.H."/>
        </authorList>
    </citation>
    <scope>NUCLEOTIDE SEQUENCE</scope>
    <source>
        <strain evidence="2">20211129_DDA</strain>
        <tissue evidence="2">Liver</tissue>
    </source>
</reference>
<sequence>MQMSRNEKRKQAGTERERSGWRTKQRALTPVKEACGTAFWEQAIEGEEKALYGRKRVFPIIAKKGNRPDREREGDERRYHPCSRRYVANTGTEQRMGFINAIKAEGG</sequence>
<proteinExistence type="predicted"/>
<keyword evidence="3" id="KW-1185">Reference proteome</keyword>
<comment type="caution">
    <text evidence="2">The sequence shown here is derived from an EMBL/GenBank/DDBJ whole genome shotgun (WGS) entry which is preliminary data.</text>
</comment>
<dbReference type="EMBL" id="JANPWB010000011">
    <property type="protein sequence ID" value="KAJ1129360.1"/>
    <property type="molecule type" value="Genomic_DNA"/>
</dbReference>
<accession>A0AAV7PMR0</accession>
<evidence type="ECO:0000313" key="2">
    <source>
        <dbReference type="EMBL" id="KAJ1129360.1"/>
    </source>
</evidence>
<evidence type="ECO:0000313" key="3">
    <source>
        <dbReference type="Proteomes" id="UP001066276"/>
    </source>
</evidence>
<evidence type="ECO:0000256" key="1">
    <source>
        <dbReference type="SAM" id="MobiDB-lite"/>
    </source>
</evidence>
<name>A0AAV7PMR0_PLEWA</name>
<feature type="region of interest" description="Disordered" evidence="1">
    <location>
        <begin position="1"/>
        <end position="28"/>
    </location>
</feature>
<dbReference type="AlphaFoldDB" id="A0AAV7PMR0"/>